<evidence type="ECO:0000313" key="2">
    <source>
        <dbReference type="EMBL" id="TWI91701.1"/>
    </source>
</evidence>
<gene>
    <name evidence="2" type="ORF">LX66_1077</name>
</gene>
<reference evidence="2 3" key="1">
    <citation type="journal article" date="2013" name="Stand. Genomic Sci.">
        <title>Genomic Encyclopedia of Type Strains, Phase I: The one thousand microbial genomes (KMG-I) project.</title>
        <authorList>
            <person name="Kyrpides N.C."/>
            <person name="Woyke T."/>
            <person name="Eisen J.A."/>
            <person name="Garrity G."/>
            <person name="Lilburn T.G."/>
            <person name="Beck B.J."/>
            <person name="Whitman W.B."/>
            <person name="Hugenholtz P."/>
            <person name="Klenk H.P."/>
        </authorList>
    </citation>
    <scope>NUCLEOTIDE SEQUENCE [LARGE SCALE GENOMIC DNA]</scope>
    <source>
        <strain evidence="2 3">DSM 13484</strain>
    </source>
</reference>
<dbReference type="PANTHER" id="PTHR42828:SF3">
    <property type="entry name" value="THREONYLCARBAMOYL-AMP SYNTHASE"/>
    <property type="match status" value="1"/>
</dbReference>
<sequence>MLLKLHPQNPNPRHLKTIVDCLQHGGVIIYPTDTVYGMGCDISHPKAIERICRIKQIDPKKARFSFICYDLSHLSDYAKSVDTPVFRMLKKALPGPYTFILPASRQVPKMLKTKKDTVGIRVPDNTICRTIVKELGNPVMSTSLPVEQYVEEYTDPEIIYEKFGKIVDIVVDGGMGGTTFSTVIDCTSGSPEVIREGAGSVELIG</sequence>
<dbReference type="EMBL" id="VLLG01000002">
    <property type="protein sequence ID" value="TWI91701.1"/>
    <property type="molecule type" value="Genomic_DNA"/>
</dbReference>
<evidence type="ECO:0000313" key="3">
    <source>
        <dbReference type="Proteomes" id="UP000316778"/>
    </source>
</evidence>
<dbReference type="RefSeq" id="WP_145710843.1">
    <property type="nucleotide sequence ID" value="NZ_BAAAFY010000001.1"/>
</dbReference>
<dbReference type="PROSITE" id="PS51163">
    <property type="entry name" value="YRDC"/>
    <property type="match status" value="1"/>
</dbReference>
<dbReference type="PANTHER" id="PTHR42828">
    <property type="entry name" value="DHBP SYNTHASE RIBB-LIKE ALPHA/BETA DOMAIN-CONTAINING PROTEIN"/>
    <property type="match status" value="1"/>
</dbReference>
<dbReference type="GO" id="GO:0003725">
    <property type="term" value="F:double-stranded RNA binding"/>
    <property type="evidence" value="ECO:0007669"/>
    <property type="project" value="InterPro"/>
</dbReference>
<dbReference type="Pfam" id="PF01300">
    <property type="entry name" value="Sua5_yciO_yrdC"/>
    <property type="match status" value="1"/>
</dbReference>
<dbReference type="AlphaFoldDB" id="A0A562TDR4"/>
<dbReference type="Gene3D" id="3.90.870.10">
    <property type="entry name" value="DHBP synthase"/>
    <property type="match status" value="1"/>
</dbReference>
<organism evidence="2 3">
    <name type="scientific">Chitinophaga japonensis</name>
    <name type="common">Flexibacter japonensis</name>
    <dbReference type="NCBI Taxonomy" id="104662"/>
    <lineage>
        <taxon>Bacteria</taxon>
        <taxon>Pseudomonadati</taxon>
        <taxon>Bacteroidota</taxon>
        <taxon>Chitinophagia</taxon>
        <taxon>Chitinophagales</taxon>
        <taxon>Chitinophagaceae</taxon>
        <taxon>Chitinophaga</taxon>
    </lineage>
</organism>
<dbReference type="OrthoDB" id="9814580at2"/>
<evidence type="ECO:0000259" key="1">
    <source>
        <dbReference type="PROSITE" id="PS51163"/>
    </source>
</evidence>
<feature type="domain" description="YrdC-like" evidence="1">
    <location>
        <begin position="12"/>
        <end position="199"/>
    </location>
</feature>
<dbReference type="InterPro" id="IPR052532">
    <property type="entry name" value="SUA5_domain"/>
</dbReference>
<dbReference type="NCBIfam" id="TIGR00057">
    <property type="entry name" value="L-threonylcarbamoyladenylate synthase"/>
    <property type="match status" value="1"/>
</dbReference>
<dbReference type="InterPro" id="IPR017945">
    <property type="entry name" value="DHBP_synth_RibB-like_a/b_dom"/>
</dbReference>
<name>A0A562TDR4_CHIJA</name>
<accession>A0A562TDR4</accession>
<dbReference type="InterPro" id="IPR006070">
    <property type="entry name" value="Sua5-like_dom"/>
</dbReference>
<protein>
    <submittedName>
        <fullName evidence="2">tRNA threonylcarbamoyl adenosine modification protein (Sua5/YciO/YrdC/YwlC family)</fullName>
    </submittedName>
</protein>
<comment type="caution">
    <text evidence="2">The sequence shown here is derived from an EMBL/GenBank/DDBJ whole genome shotgun (WGS) entry which is preliminary data.</text>
</comment>
<dbReference type="Proteomes" id="UP000316778">
    <property type="component" value="Unassembled WGS sequence"/>
</dbReference>
<proteinExistence type="predicted"/>
<dbReference type="SUPFAM" id="SSF55821">
    <property type="entry name" value="YrdC/RibB"/>
    <property type="match status" value="1"/>
</dbReference>
<keyword evidence="3" id="KW-1185">Reference proteome</keyword>